<dbReference type="GO" id="GO:0005789">
    <property type="term" value="C:endoplasmic reticulum membrane"/>
    <property type="evidence" value="ECO:0007669"/>
    <property type="project" value="UniProtKB-SubCell"/>
</dbReference>
<dbReference type="InterPro" id="IPR036174">
    <property type="entry name" value="Znf_Sec23_Sec24_sf"/>
</dbReference>
<evidence type="ECO:0008006" key="20">
    <source>
        <dbReference type="Google" id="ProtNLM"/>
    </source>
</evidence>
<evidence type="ECO:0000256" key="9">
    <source>
        <dbReference type="ARBA" id="ARBA00023136"/>
    </source>
</evidence>
<dbReference type="GO" id="GO:0090110">
    <property type="term" value="P:COPII-coated vesicle cargo loading"/>
    <property type="evidence" value="ECO:0007669"/>
    <property type="project" value="TreeGrafter"/>
</dbReference>
<dbReference type="Pfam" id="PF04811">
    <property type="entry name" value="Sec23_trunk"/>
    <property type="match status" value="1"/>
</dbReference>
<feature type="compositionally biased region" description="Pro residues" evidence="11">
    <location>
        <begin position="122"/>
        <end position="131"/>
    </location>
</feature>
<dbReference type="Gene3D" id="3.40.20.10">
    <property type="entry name" value="Severin"/>
    <property type="match status" value="1"/>
</dbReference>
<dbReference type="InterPro" id="IPR012990">
    <property type="entry name" value="Beta-sandwich_Sec23_24"/>
</dbReference>
<dbReference type="SUPFAM" id="SSF82754">
    <property type="entry name" value="C-terminal, gelsolin-like domain of Sec23/24"/>
    <property type="match status" value="1"/>
</dbReference>
<dbReference type="Pfam" id="PF04815">
    <property type="entry name" value="Sec23_helical"/>
    <property type="match status" value="1"/>
</dbReference>
<keyword evidence="6" id="KW-0862">Zinc</keyword>
<evidence type="ECO:0000313" key="18">
    <source>
        <dbReference type="Proteomes" id="UP000077202"/>
    </source>
</evidence>
<dbReference type="InterPro" id="IPR036175">
    <property type="entry name" value="Sec23/24_helical_dom_sf"/>
</dbReference>
<dbReference type="InterPro" id="IPR036465">
    <property type="entry name" value="vWFA_dom_sf"/>
</dbReference>
<proteinExistence type="predicted"/>
<dbReference type="InterPro" id="IPR006900">
    <property type="entry name" value="Sec23/24_helical_dom"/>
</dbReference>
<dbReference type="GO" id="GO:0005096">
    <property type="term" value="F:GTPase activator activity"/>
    <property type="evidence" value="ECO:0007669"/>
    <property type="project" value="TreeGrafter"/>
</dbReference>
<reference evidence="19" key="3">
    <citation type="journal article" date="2020" name="Curr. Biol.">
        <title>Chromatin organization in early land plants reveals an ancestral association between H3K27me3, transposons, and constitutive heterochromatin.</title>
        <authorList>
            <person name="Montgomery S.A."/>
            <person name="Tanizawa Y."/>
            <person name="Galik B."/>
            <person name="Wang N."/>
            <person name="Ito T."/>
            <person name="Mochizuki T."/>
            <person name="Akimcheva S."/>
            <person name="Bowman J.L."/>
            <person name="Cognat V."/>
            <person name="Marechal-Drouard L."/>
            <person name="Ekker H."/>
            <person name="Hong S.F."/>
            <person name="Kohchi T."/>
            <person name="Lin S.S."/>
            <person name="Liu L.D."/>
            <person name="Nakamura Y."/>
            <person name="Valeeva L.R."/>
            <person name="Shakirov E.V."/>
            <person name="Shippen D.E."/>
            <person name="Wei W.L."/>
            <person name="Yagura M."/>
            <person name="Yamaoka S."/>
            <person name="Yamato K.T."/>
            <person name="Liu C."/>
            <person name="Berger F."/>
        </authorList>
    </citation>
    <scope>NUCLEOTIDE SEQUENCE [LARGE SCALE GENOMIC DNA]</scope>
    <source>
        <strain evidence="19">Tak-1</strain>
    </source>
</reference>
<dbReference type="EMBL" id="AP019870">
    <property type="protein sequence ID" value="BBN12166.1"/>
    <property type="molecule type" value="Genomic_DNA"/>
</dbReference>
<dbReference type="GO" id="GO:0006886">
    <property type="term" value="P:intracellular protein transport"/>
    <property type="evidence" value="ECO:0007669"/>
    <property type="project" value="InterPro"/>
</dbReference>
<dbReference type="InterPro" id="IPR006896">
    <property type="entry name" value="Sec23/24_trunk_dom"/>
</dbReference>
<dbReference type="SUPFAM" id="SSF82919">
    <property type="entry name" value="Zn-finger domain of Sec23/24"/>
    <property type="match status" value="1"/>
</dbReference>
<keyword evidence="9" id="KW-0472">Membrane</keyword>
<dbReference type="PANTHER" id="PTHR11141">
    <property type="entry name" value="PROTEIN TRANSPORT PROTEIN SEC23"/>
    <property type="match status" value="1"/>
</dbReference>
<feature type="compositionally biased region" description="Low complexity" evidence="11">
    <location>
        <begin position="132"/>
        <end position="146"/>
    </location>
</feature>
<dbReference type="SUPFAM" id="SSF53300">
    <property type="entry name" value="vWA-like"/>
    <property type="match status" value="1"/>
</dbReference>
<feature type="domain" description="Sec23/Sec24 trunk" evidence="13">
    <location>
        <begin position="363"/>
        <end position="587"/>
    </location>
</feature>
<organism evidence="17 18">
    <name type="scientific">Marchantia polymorpha subsp. ruderalis</name>
    <dbReference type="NCBI Taxonomy" id="1480154"/>
    <lineage>
        <taxon>Eukaryota</taxon>
        <taxon>Viridiplantae</taxon>
        <taxon>Streptophyta</taxon>
        <taxon>Embryophyta</taxon>
        <taxon>Marchantiophyta</taxon>
        <taxon>Marchantiopsida</taxon>
        <taxon>Marchantiidae</taxon>
        <taxon>Marchantiales</taxon>
        <taxon>Marchantiaceae</taxon>
        <taxon>Marchantia</taxon>
    </lineage>
</organism>
<accession>A0A176VM71</accession>
<evidence type="ECO:0000256" key="7">
    <source>
        <dbReference type="ARBA" id="ARBA00022892"/>
    </source>
</evidence>
<dbReference type="InterPro" id="IPR036180">
    <property type="entry name" value="Gelsolin-like_dom_sf"/>
</dbReference>
<keyword evidence="3" id="KW-0813">Transport</keyword>
<dbReference type="GO" id="GO:0070971">
    <property type="term" value="C:endoplasmic reticulum exit site"/>
    <property type="evidence" value="ECO:0007669"/>
    <property type="project" value="TreeGrafter"/>
</dbReference>
<comment type="subcellular location">
    <subcellularLocation>
        <location evidence="1">Cytoplasmic vesicle</location>
        <location evidence="1">COPII-coated vesicle membrane</location>
        <topology evidence="1">Peripheral membrane protein</topology>
        <orientation evidence="1">Cytoplasmic side</orientation>
    </subcellularLocation>
    <subcellularLocation>
        <location evidence="2">Endoplasmic reticulum membrane</location>
        <topology evidence="2">Peripheral membrane protein</topology>
        <orientation evidence="2">Cytoplasmic side</orientation>
    </subcellularLocation>
</comment>
<dbReference type="Gene3D" id="3.40.50.410">
    <property type="entry name" value="von Willebrand factor, type A domain"/>
    <property type="match status" value="1"/>
</dbReference>
<dbReference type="SUPFAM" id="SSF81995">
    <property type="entry name" value="beta-sandwich domain of Sec23/24"/>
    <property type="match status" value="1"/>
</dbReference>
<keyword evidence="5" id="KW-0256">Endoplasmic reticulum</keyword>
<dbReference type="Gene3D" id="1.20.120.730">
    <property type="entry name" value="Sec23/Sec24 helical domain"/>
    <property type="match status" value="1"/>
</dbReference>
<feature type="domain" description="Sec23/Sec24 beta-sandwich" evidence="15">
    <location>
        <begin position="603"/>
        <end position="696"/>
    </location>
</feature>
<feature type="compositionally biased region" description="Pro residues" evidence="11">
    <location>
        <begin position="38"/>
        <end position="47"/>
    </location>
</feature>
<dbReference type="SUPFAM" id="SSF81811">
    <property type="entry name" value="Helical domain of Sec23/24"/>
    <property type="match status" value="1"/>
</dbReference>
<feature type="region of interest" description="Disordered" evidence="11">
    <location>
        <begin position="189"/>
        <end position="212"/>
    </location>
</feature>
<dbReference type="InterPro" id="IPR029006">
    <property type="entry name" value="ADF-H/Gelsolin-like_dom_sf"/>
</dbReference>
<evidence type="ECO:0000256" key="10">
    <source>
        <dbReference type="ARBA" id="ARBA00023329"/>
    </source>
</evidence>
<evidence type="ECO:0000256" key="6">
    <source>
        <dbReference type="ARBA" id="ARBA00022833"/>
    </source>
</evidence>
<evidence type="ECO:0000256" key="4">
    <source>
        <dbReference type="ARBA" id="ARBA00022723"/>
    </source>
</evidence>
<evidence type="ECO:0000313" key="16">
    <source>
        <dbReference type="EMBL" id="BBN12166.1"/>
    </source>
</evidence>
<evidence type="ECO:0000256" key="8">
    <source>
        <dbReference type="ARBA" id="ARBA00022927"/>
    </source>
</evidence>
<evidence type="ECO:0000259" key="14">
    <source>
        <dbReference type="Pfam" id="PF04815"/>
    </source>
</evidence>
<evidence type="ECO:0000256" key="2">
    <source>
        <dbReference type="ARBA" id="ARBA00004397"/>
    </source>
</evidence>
<dbReference type="Proteomes" id="UP000077202">
    <property type="component" value="Unassembled WGS sequence"/>
</dbReference>
<dbReference type="Pfam" id="PF04810">
    <property type="entry name" value="zf-Sec23_Sec24"/>
    <property type="match status" value="1"/>
</dbReference>
<evidence type="ECO:0000259" key="12">
    <source>
        <dbReference type="Pfam" id="PF04810"/>
    </source>
</evidence>
<evidence type="ECO:0000256" key="5">
    <source>
        <dbReference type="ARBA" id="ARBA00022824"/>
    </source>
</evidence>
<dbReference type="GO" id="GO:0008270">
    <property type="term" value="F:zinc ion binding"/>
    <property type="evidence" value="ECO:0007669"/>
    <property type="project" value="InterPro"/>
</dbReference>
<protein>
    <recommendedName>
        <fullName evidence="20">Protein transport protein SEC23</fullName>
    </recommendedName>
</protein>
<gene>
    <name evidence="17" type="ORF">AXG93_3719s1380</name>
    <name evidence="16" type="ORF">Mp_5g17930</name>
</gene>
<feature type="domain" description="Sec23/Sec24 helical" evidence="14">
    <location>
        <begin position="707"/>
        <end position="804"/>
    </location>
</feature>
<keyword evidence="4" id="KW-0479">Metal-binding</keyword>
<keyword evidence="18" id="KW-1185">Reference proteome</keyword>
<dbReference type="InterPro" id="IPR037364">
    <property type="entry name" value="Sec23"/>
</dbReference>
<dbReference type="InterPro" id="IPR006895">
    <property type="entry name" value="Znf_Sec23_Sec24"/>
</dbReference>
<keyword evidence="10" id="KW-0968">Cytoplasmic vesicle</keyword>
<feature type="compositionally biased region" description="Polar residues" evidence="11">
    <location>
        <begin position="203"/>
        <end position="212"/>
    </location>
</feature>
<dbReference type="GO" id="GO:0030127">
    <property type="term" value="C:COPII vesicle coat"/>
    <property type="evidence" value="ECO:0007669"/>
    <property type="project" value="InterPro"/>
</dbReference>
<dbReference type="Proteomes" id="UP001162541">
    <property type="component" value="Chromosome 5"/>
</dbReference>
<dbReference type="Pfam" id="PF08033">
    <property type="entry name" value="Sec23_BS"/>
    <property type="match status" value="1"/>
</dbReference>
<evidence type="ECO:0000259" key="13">
    <source>
        <dbReference type="Pfam" id="PF04811"/>
    </source>
</evidence>
<evidence type="ECO:0000313" key="17">
    <source>
        <dbReference type="EMBL" id="OAE22058.1"/>
    </source>
</evidence>
<feature type="compositionally biased region" description="Low complexity" evidence="11">
    <location>
        <begin position="63"/>
        <end position="83"/>
    </location>
</feature>
<evidence type="ECO:0000256" key="3">
    <source>
        <dbReference type="ARBA" id="ARBA00022448"/>
    </source>
</evidence>
<dbReference type="PANTHER" id="PTHR11141:SF6">
    <property type="entry name" value="PROTEIN TRANSPORT PROTEIN SEC23 A"/>
    <property type="match status" value="1"/>
</dbReference>
<evidence type="ECO:0000259" key="15">
    <source>
        <dbReference type="Pfam" id="PF08033"/>
    </source>
</evidence>
<sequence>MADPPATPAQEPDRRRAAPPAFAAPVVRTFSSTLAPATPTPPPPFRQFPPSLATGDSEETPGSAVIVAESDSSSSPAETQESSNQVYSNGSSRDILAPDQQSDAKSQPTFGLANGRTNLIPGGPPPGPPGAIPMGAPPANFNHPPHFLGPPPLHQFSGPPGPPPFSSPLRPIPTFTGVGASPVRGSTFSEIPLAAGTPPPQPGSANGYPSSADQPLYNTLVEDDFEASGQSASSSFVLFTSQTMLKDKKLTNTASLGFGALVSLGREVSPSPPMLRREGIRCRNCGAYVNLFCAIVPSSGHWKCVLCNKLNSSEGEYKSATSENVRSWPELVTSVIDYADAGNRRPGLMSVTDSTMAAPVVILVDESLDEPHLQHLQSSLHSFLDSLSPTTRIGIVTFGKTVSVYDLSELALAAADVLPGDSTPSQELLKMLIYGTGVYLAPIHVCLGVAQNIVSSLRPYRGDLPEVARDRCLGTAVEVALSLIQGPATELPRSTVKRSGGSNRIIACVGGPNTLGLGSLPYSDTHPNYAYLEKKAIKQMDQLGHEARRLDTAVDVLCAGTCPVRICALQPLVKSSGGVLILHDDFGETFGINMQRAVRRATGFRGVLEVRCSSEVAVTRVIGPGEEAHLESSEFRKDSATAVQLLSVEDCQGLALNMELVENILGDFAYFQFVARYTNTYHLQVTRVITVRLPTTGSPSTYLQSLDDEVAAVLIAKKSVLQAEKPSDLADVRASLDERVKDIGLKFGKQMPKTKVWRFPKELPRLPELLFHLKRGPLLGNVVGHEDERAVYRSIFLQASFDLALRMLAPRLLMHRDGGTFEELPAYDLALQSDTSLVMDHGTDLFIWTGLDVAADEALSAASAAACRTLANELTESRFPSPRLLAFKEASSQSRYLKSRLIPAHKDPPYEQEARFPQLRSLRPDQRGRLKSSLIPTDDLSFCEWMRSLKLVPPEPS</sequence>
<feature type="domain" description="Zinc finger Sec23/Sec24-type" evidence="12">
    <location>
        <begin position="280"/>
        <end position="317"/>
    </location>
</feature>
<dbReference type="Gene3D" id="2.30.30.380">
    <property type="entry name" value="Zn-finger domain of Sec23/24"/>
    <property type="match status" value="1"/>
</dbReference>
<dbReference type="AlphaFoldDB" id="A0A176VM71"/>
<reference evidence="16" key="2">
    <citation type="journal article" date="2019" name="Curr. Biol.">
        <title>Chromatin organization in early land plants reveals an ancestral association between H3K27me3, transposons, and constitutive heterochromatin.</title>
        <authorList>
            <person name="Montgomery S.A."/>
            <person name="Tanizawa Y."/>
            <person name="Galik B."/>
            <person name="Wang N."/>
            <person name="Ito T."/>
            <person name="Mochizuki T."/>
            <person name="Akimcheva S."/>
            <person name="Bowman J."/>
            <person name="Cognat V."/>
            <person name="Drouard L."/>
            <person name="Ekker H."/>
            <person name="Houng S."/>
            <person name="Kohchi T."/>
            <person name="Lin S."/>
            <person name="Liu L.D."/>
            <person name="Nakamura Y."/>
            <person name="Valeeva L.R."/>
            <person name="Shakirov E.V."/>
            <person name="Shippen D.E."/>
            <person name="Wei W."/>
            <person name="Yagura M."/>
            <person name="Yamaoka S."/>
            <person name="Yamato K.T."/>
            <person name="Liu C."/>
            <person name="Berger F."/>
        </authorList>
    </citation>
    <scope>NUCLEOTIDE SEQUENCE [LARGE SCALE GENOMIC DNA]</scope>
    <source>
        <strain evidence="16">Tak-1</strain>
    </source>
</reference>
<evidence type="ECO:0000256" key="1">
    <source>
        <dbReference type="ARBA" id="ARBA00004299"/>
    </source>
</evidence>
<feature type="compositionally biased region" description="Pro residues" evidence="11">
    <location>
        <begin position="147"/>
        <end position="166"/>
    </location>
</feature>
<feature type="region of interest" description="Disordered" evidence="11">
    <location>
        <begin position="1"/>
        <end position="171"/>
    </location>
</feature>
<evidence type="ECO:0000256" key="11">
    <source>
        <dbReference type="SAM" id="MobiDB-lite"/>
    </source>
</evidence>
<dbReference type="EMBL" id="LVLJ01003285">
    <property type="protein sequence ID" value="OAE22058.1"/>
    <property type="molecule type" value="Genomic_DNA"/>
</dbReference>
<feature type="compositionally biased region" description="Low complexity" evidence="11">
    <location>
        <begin position="18"/>
        <end position="37"/>
    </location>
</feature>
<reference evidence="17 18" key="1">
    <citation type="submission" date="2016-03" db="EMBL/GenBank/DDBJ databases">
        <title>Mechanisms controlling the formation of the plant cell surface in tip-growing cells are functionally conserved among land plants.</title>
        <authorList>
            <person name="Honkanen S."/>
            <person name="Jones V.A."/>
            <person name="Morieri G."/>
            <person name="Champion C."/>
            <person name="Hetherington A.J."/>
            <person name="Kelly S."/>
            <person name="Saint-Marcoux D."/>
            <person name="Proust H."/>
            <person name="Prescott H."/>
            <person name="Dolan L."/>
        </authorList>
    </citation>
    <scope>NUCLEOTIDE SEQUENCE [LARGE SCALE GENOMIC DNA]</scope>
    <source>
        <strain evidence="18">cv. Tak-1 and cv. Tak-2</strain>
        <tissue evidence="17">Whole gametophyte</tissue>
    </source>
</reference>
<feature type="compositionally biased region" description="Polar residues" evidence="11">
    <location>
        <begin position="99"/>
        <end position="109"/>
    </location>
</feature>
<evidence type="ECO:0000313" key="19">
    <source>
        <dbReference type="Proteomes" id="UP001162541"/>
    </source>
</evidence>
<name>A0A176VM71_MARPO</name>
<keyword evidence="7" id="KW-0931">ER-Golgi transport</keyword>
<keyword evidence="8" id="KW-0653">Protein transport</keyword>